<keyword evidence="6 7" id="KW-0472">Membrane</keyword>
<dbReference type="Gene3D" id="1.20.1720.10">
    <property type="entry name" value="Multidrug resistance protein D"/>
    <property type="match status" value="1"/>
</dbReference>
<evidence type="ECO:0000256" key="4">
    <source>
        <dbReference type="ARBA" id="ARBA00022692"/>
    </source>
</evidence>
<dbReference type="PANTHER" id="PTHR42718">
    <property type="entry name" value="MAJOR FACILITATOR SUPERFAMILY MULTIDRUG TRANSPORTER MFSC"/>
    <property type="match status" value="1"/>
</dbReference>
<evidence type="ECO:0000256" key="3">
    <source>
        <dbReference type="ARBA" id="ARBA00022475"/>
    </source>
</evidence>
<evidence type="ECO:0000256" key="1">
    <source>
        <dbReference type="ARBA" id="ARBA00004651"/>
    </source>
</evidence>
<gene>
    <name evidence="9" type="ORF">F9B74_06675</name>
</gene>
<keyword evidence="4 7" id="KW-0812">Transmembrane</keyword>
<keyword evidence="5 7" id="KW-1133">Transmembrane helix</keyword>
<feature type="transmembrane region" description="Helical" evidence="7">
    <location>
        <begin position="314"/>
        <end position="334"/>
    </location>
</feature>
<accession>A0A6L9Y823</accession>
<evidence type="ECO:0000313" key="10">
    <source>
        <dbReference type="Proteomes" id="UP000477651"/>
    </source>
</evidence>
<feature type="transmembrane region" description="Helical" evidence="7">
    <location>
        <begin position="63"/>
        <end position="83"/>
    </location>
</feature>
<feature type="transmembrane region" description="Helical" evidence="7">
    <location>
        <begin position="182"/>
        <end position="202"/>
    </location>
</feature>
<evidence type="ECO:0000256" key="2">
    <source>
        <dbReference type="ARBA" id="ARBA00022448"/>
    </source>
</evidence>
<feature type="transmembrane region" description="Helical" evidence="7">
    <location>
        <begin position="240"/>
        <end position="256"/>
    </location>
</feature>
<feature type="transmembrane region" description="Helical" evidence="7">
    <location>
        <begin position="367"/>
        <end position="384"/>
    </location>
</feature>
<dbReference type="Proteomes" id="UP000477651">
    <property type="component" value="Unassembled WGS sequence"/>
</dbReference>
<feature type="transmembrane region" description="Helical" evidence="7">
    <location>
        <begin position="153"/>
        <end position="176"/>
    </location>
</feature>
<dbReference type="PROSITE" id="PS50850">
    <property type="entry name" value="MFS"/>
    <property type="match status" value="1"/>
</dbReference>
<feature type="transmembrane region" description="Helical" evidence="7">
    <location>
        <begin position="214"/>
        <end position="234"/>
    </location>
</feature>
<keyword evidence="3" id="KW-1003">Cell membrane</keyword>
<feature type="transmembrane region" description="Helical" evidence="7">
    <location>
        <begin position="277"/>
        <end position="302"/>
    </location>
</feature>
<dbReference type="InterPro" id="IPR036259">
    <property type="entry name" value="MFS_trans_sf"/>
</dbReference>
<dbReference type="CDD" id="cd17321">
    <property type="entry name" value="MFS_MMR_MDR_like"/>
    <property type="match status" value="1"/>
</dbReference>
<dbReference type="Gene3D" id="1.20.1250.20">
    <property type="entry name" value="MFS general substrate transporter like domains"/>
    <property type="match status" value="1"/>
</dbReference>
<dbReference type="GO" id="GO:0022857">
    <property type="term" value="F:transmembrane transporter activity"/>
    <property type="evidence" value="ECO:0007669"/>
    <property type="project" value="InterPro"/>
</dbReference>
<keyword evidence="10" id="KW-1185">Reference proteome</keyword>
<dbReference type="EMBL" id="JAAGYR010000011">
    <property type="protein sequence ID" value="NEN76007.1"/>
    <property type="molecule type" value="Genomic_DNA"/>
</dbReference>
<dbReference type="GO" id="GO:0005886">
    <property type="term" value="C:plasma membrane"/>
    <property type="evidence" value="ECO:0007669"/>
    <property type="project" value="UniProtKB-SubCell"/>
</dbReference>
<evidence type="ECO:0000259" key="8">
    <source>
        <dbReference type="PROSITE" id="PS50850"/>
    </source>
</evidence>
<dbReference type="SUPFAM" id="SSF103473">
    <property type="entry name" value="MFS general substrate transporter"/>
    <property type="match status" value="1"/>
</dbReference>
<organism evidence="9 10">
    <name type="scientific">Pelistega ratti</name>
    <dbReference type="NCBI Taxonomy" id="2652177"/>
    <lineage>
        <taxon>Bacteria</taxon>
        <taxon>Pseudomonadati</taxon>
        <taxon>Pseudomonadota</taxon>
        <taxon>Betaproteobacteria</taxon>
        <taxon>Burkholderiales</taxon>
        <taxon>Alcaligenaceae</taxon>
        <taxon>Pelistega</taxon>
    </lineage>
</organism>
<evidence type="ECO:0000256" key="5">
    <source>
        <dbReference type="ARBA" id="ARBA00022989"/>
    </source>
</evidence>
<feature type="transmembrane region" description="Helical" evidence="7">
    <location>
        <begin position="95"/>
        <end position="113"/>
    </location>
</feature>
<dbReference type="InterPro" id="IPR020846">
    <property type="entry name" value="MFS_dom"/>
</dbReference>
<sequence>MAITEKITATNAPLSQEPDGLPTPQRYWAALTLLLTIAMGVVDSSITNIALPTISRSLNVPPASIVWVINAYTIAIIALLLPFSALAEQIGMRRLLRIGLVIFMLGAVGSMFANSLTHLLITRIIQGIGCSACMALFGGLVRHIYPRHALATGISLNAMVVGASALISPSLGAFIIEIASWHWIYGFSIPLSIIALVFTIYIPRIHRIKKPFDYSSAILNALALGCFVAALDIAFYKPSIALLFVFISILSGYLLYQRCIRQTAPLVPLDLLKIIAFRDAVIVSSLSFAAASLTMISAPFYFQTALHMSTKTVGLLFSAWPVASLLIAPIAAHLSNKYPTSVLAGTGSVIISISLLSLLLLPKDAPTLYFGLCLFFAGLGFGFFQTPNNKAILLSAPSHRASATGGMQSTARLFGQCIGAALVGLSFSMSAEHGHYYGLILGFIMITIASAVNLSRYIRKTDIAVY</sequence>
<protein>
    <submittedName>
        <fullName evidence="9">MFS transporter</fullName>
    </submittedName>
</protein>
<feature type="transmembrane region" description="Helical" evidence="7">
    <location>
        <begin position="341"/>
        <end position="361"/>
    </location>
</feature>
<reference evidence="9 10" key="1">
    <citation type="submission" date="2020-02" db="EMBL/GenBank/DDBJ databases">
        <title>Pelistega sp. NLN82 were isolated from wild rodents of the Hainan Island.</title>
        <authorList>
            <person name="Niu N."/>
            <person name="Zhou J."/>
        </authorList>
    </citation>
    <scope>NUCLEOTIDE SEQUENCE [LARGE SCALE GENOMIC DNA]</scope>
    <source>
        <strain evidence="9 10">NLN82</strain>
    </source>
</reference>
<comment type="caution">
    <text evidence="9">The sequence shown here is derived from an EMBL/GenBank/DDBJ whole genome shotgun (WGS) entry which is preliminary data.</text>
</comment>
<dbReference type="InterPro" id="IPR011701">
    <property type="entry name" value="MFS"/>
</dbReference>
<dbReference type="Pfam" id="PF07690">
    <property type="entry name" value="MFS_1"/>
    <property type="match status" value="1"/>
</dbReference>
<proteinExistence type="predicted"/>
<keyword evidence="2" id="KW-0813">Transport</keyword>
<feature type="domain" description="Major facilitator superfamily (MFS) profile" evidence="8">
    <location>
        <begin position="29"/>
        <end position="462"/>
    </location>
</feature>
<dbReference type="PANTHER" id="PTHR42718:SF46">
    <property type="entry name" value="BLR6921 PROTEIN"/>
    <property type="match status" value="1"/>
</dbReference>
<evidence type="ECO:0000256" key="6">
    <source>
        <dbReference type="ARBA" id="ARBA00023136"/>
    </source>
</evidence>
<feature type="transmembrane region" description="Helical" evidence="7">
    <location>
        <begin position="119"/>
        <end position="141"/>
    </location>
</feature>
<evidence type="ECO:0000256" key="7">
    <source>
        <dbReference type="SAM" id="Phobius"/>
    </source>
</evidence>
<dbReference type="RefSeq" id="WP_163764530.1">
    <property type="nucleotide sequence ID" value="NZ_JAAGYR010000011.1"/>
</dbReference>
<feature type="transmembrane region" description="Helical" evidence="7">
    <location>
        <begin position="410"/>
        <end position="429"/>
    </location>
</feature>
<feature type="transmembrane region" description="Helical" evidence="7">
    <location>
        <begin position="435"/>
        <end position="454"/>
    </location>
</feature>
<evidence type="ECO:0000313" key="9">
    <source>
        <dbReference type="EMBL" id="NEN76007.1"/>
    </source>
</evidence>
<name>A0A6L9Y823_9BURK</name>
<dbReference type="PRINTS" id="PR01036">
    <property type="entry name" value="TCRTETB"/>
</dbReference>
<feature type="transmembrane region" description="Helical" evidence="7">
    <location>
        <begin position="27"/>
        <end position="51"/>
    </location>
</feature>
<dbReference type="AlphaFoldDB" id="A0A6L9Y823"/>
<comment type="subcellular location">
    <subcellularLocation>
        <location evidence="1">Cell membrane</location>
        <topology evidence="1">Multi-pass membrane protein</topology>
    </subcellularLocation>
</comment>